<evidence type="ECO:0000256" key="2">
    <source>
        <dbReference type="ARBA" id="ARBA00022741"/>
    </source>
</evidence>
<keyword evidence="8" id="KW-1185">Reference proteome</keyword>
<dbReference type="InterPro" id="IPR003960">
    <property type="entry name" value="ATPase_AAA_CS"/>
</dbReference>
<dbReference type="SMART" id="SM00382">
    <property type="entry name" value="AAA"/>
    <property type="match status" value="1"/>
</dbReference>
<feature type="region of interest" description="Disordered" evidence="5">
    <location>
        <begin position="277"/>
        <end position="376"/>
    </location>
</feature>
<evidence type="ECO:0000256" key="1">
    <source>
        <dbReference type="ARBA" id="ARBA00007448"/>
    </source>
</evidence>
<evidence type="ECO:0000259" key="6">
    <source>
        <dbReference type="SMART" id="SM00382"/>
    </source>
</evidence>
<dbReference type="PROSITE" id="PS00674">
    <property type="entry name" value="AAA"/>
    <property type="match status" value="1"/>
</dbReference>
<protein>
    <recommendedName>
        <fullName evidence="6">AAA+ ATPase domain-containing protein</fullName>
    </recommendedName>
</protein>
<keyword evidence="3 4" id="KW-0067">ATP-binding</keyword>
<dbReference type="InterPro" id="IPR003959">
    <property type="entry name" value="ATPase_AAA_core"/>
</dbReference>
<dbReference type="GO" id="GO:0016887">
    <property type="term" value="F:ATP hydrolysis activity"/>
    <property type="evidence" value="ECO:0007669"/>
    <property type="project" value="InterPro"/>
</dbReference>
<dbReference type="InterPro" id="IPR027417">
    <property type="entry name" value="P-loop_NTPase"/>
</dbReference>
<dbReference type="Pfam" id="PF00004">
    <property type="entry name" value="AAA"/>
    <property type="match status" value="1"/>
</dbReference>
<dbReference type="InterPro" id="IPR003593">
    <property type="entry name" value="AAA+_ATPase"/>
</dbReference>
<dbReference type="EMBL" id="KI669463">
    <property type="protein sequence ID" value="OCF57804.1"/>
    <property type="molecule type" value="Genomic_DNA"/>
</dbReference>
<feature type="compositionally biased region" description="Polar residues" evidence="5">
    <location>
        <begin position="150"/>
        <end position="162"/>
    </location>
</feature>
<accession>A0A1B9IQW7</accession>
<dbReference type="InterPro" id="IPR050747">
    <property type="entry name" value="Mitochondrial_chaperone_BCS1"/>
</dbReference>
<dbReference type="Gene3D" id="3.40.50.300">
    <property type="entry name" value="P-loop containing nucleotide triphosphate hydrolases"/>
    <property type="match status" value="1"/>
</dbReference>
<feature type="compositionally biased region" description="Basic and acidic residues" evidence="5">
    <location>
        <begin position="281"/>
        <end position="315"/>
    </location>
</feature>
<feature type="compositionally biased region" description="Low complexity" evidence="5">
    <location>
        <begin position="98"/>
        <end position="126"/>
    </location>
</feature>
<evidence type="ECO:0000256" key="4">
    <source>
        <dbReference type="RuleBase" id="RU003651"/>
    </source>
</evidence>
<dbReference type="SUPFAM" id="SSF52540">
    <property type="entry name" value="P-loop containing nucleoside triphosphate hydrolases"/>
    <property type="match status" value="1"/>
</dbReference>
<dbReference type="GO" id="GO:0005524">
    <property type="term" value="F:ATP binding"/>
    <property type="evidence" value="ECO:0007669"/>
    <property type="project" value="UniProtKB-KW"/>
</dbReference>
<sequence>MEEYLREKKFYEMSGLPWRRGYLFYGVPGGGKSSLIAALAHELQLDIYLINLGAKGLDDDRLQGLLQACPGNCILLMEDIDCAFKKRKSKRRTRRRQSLSSSSSSSSSNSSLESESGSDTSTSYKSSCKKDKKDEKGRDDKDKKDKKKSNTNNHPQQGFGSNLSLSGLFNALDGVASSEGRSLFCTTNWVDKIDEALSRPVTSEKDTKFDPDTLAEEFSQAIPEGKVSVSALQGYLMRFKREPTKAIESVADWLENGCGKGPTMTLTKKGMEMRKLVSGKDGLDTVKERQVKKAKEDKKDGKDKKDKKDGKDKQDKKGKKGKKETKDNEDKGIAQDTKDDDAKGGDSDRSETLKVENDKGGDGSKEGNGLNDDREE</sequence>
<reference evidence="8" key="2">
    <citation type="submission" date="2013-12" db="EMBL/GenBank/DDBJ databases">
        <title>Evolution of pathogenesis and genome organization in the Tremellales.</title>
        <authorList>
            <person name="Cuomo C."/>
            <person name="Litvintseva A."/>
            <person name="Heitman J."/>
            <person name="Chen Y."/>
            <person name="Sun S."/>
            <person name="Springer D."/>
            <person name="Dromer F."/>
            <person name="Young S."/>
            <person name="Zeng Q."/>
            <person name="Chapman S."/>
            <person name="Gujja S."/>
            <person name="Saif S."/>
            <person name="Birren B."/>
        </authorList>
    </citation>
    <scope>NUCLEOTIDE SEQUENCE [LARGE SCALE GENOMIC DNA]</scope>
    <source>
        <strain evidence="8">CBS 10435</strain>
    </source>
</reference>
<dbReference type="Pfam" id="PF25426">
    <property type="entry name" value="AAA_lid_BCS1"/>
    <property type="match status" value="1"/>
</dbReference>
<feature type="compositionally biased region" description="Basic and acidic residues" evidence="5">
    <location>
        <begin position="324"/>
        <end position="365"/>
    </location>
</feature>
<organism evidence="7 8">
    <name type="scientific">Kwoniella mangroviensis CBS 10435</name>
    <dbReference type="NCBI Taxonomy" id="1331196"/>
    <lineage>
        <taxon>Eukaryota</taxon>
        <taxon>Fungi</taxon>
        <taxon>Dikarya</taxon>
        <taxon>Basidiomycota</taxon>
        <taxon>Agaricomycotina</taxon>
        <taxon>Tremellomycetes</taxon>
        <taxon>Tremellales</taxon>
        <taxon>Cryptococcaceae</taxon>
        <taxon>Kwoniella</taxon>
    </lineage>
</organism>
<proteinExistence type="inferred from homology"/>
<dbReference type="STRING" id="1331196.A0A1B9IQW7"/>
<dbReference type="InterPro" id="IPR057495">
    <property type="entry name" value="AAA_lid_BCS1"/>
</dbReference>
<reference evidence="7 8" key="1">
    <citation type="submission" date="2013-07" db="EMBL/GenBank/DDBJ databases">
        <title>The Genome Sequence of Kwoniella mangroviensis CBS10435.</title>
        <authorList>
            <consortium name="The Broad Institute Genome Sequencing Platform"/>
            <person name="Cuomo C."/>
            <person name="Litvintseva A."/>
            <person name="Chen Y."/>
            <person name="Heitman J."/>
            <person name="Sun S."/>
            <person name="Springer D."/>
            <person name="Dromer F."/>
            <person name="Young S.K."/>
            <person name="Zeng Q."/>
            <person name="Gargeya S."/>
            <person name="Fitzgerald M."/>
            <person name="Abouelleil A."/>
            <person name="Alvarado L."/>
            <person name="Berlin A.M."/>
            <person name="Chapman S.B."/>
            <person name="Dewar J."/>
            <person name="Goldberg J."/>
            <person name="Griggs A."/>
            <person name="Gujja S."/>
            <person name="Hansen M."/>
            <person name="Howarth C."/>
            <person name="Imamovic A."/>
            <person name="Larimer J."/>
            <person name="McCowan C."/>
            <person name="Murphy C."/>
            <person name="Pearson M."/>
            <person name="Priest M."/>
            <person name="Roberts A."/>
            <person name="Saif S."/>
            <person name="Shea T."/>
            <person name="Sykes S."/>
            <person name="Wortman J."/>
            <person name="Nusbaum C."/>
            <person name="Birren B."/>
        </authorList>
    </citation>
    <scope>NUCLEOTIDE SEQUENCE [LARGE SCALE GENOMIC DNA]</scope>
    <source>
        <strain evidence="7 8">CBS 10435</strain>
    </source>
</reference>
<feature type="region of interest" description="Disordered" evidence="5">
    <location>
        <begin position="91"/>
        <end position="162"/>
    </location>
</feature>
<evidence type="ECO:0000256" key="3">
    <source>
        <dbReference type="ARBA" id="ARBA00022840"/>
    </source>
</evidence>
<dbReference type="PANTHER" id="PTHR23070">
    <property type="entry name" value="BCS1 AAA-TYPE ATPASE"/>
    <property type="match status" value="1"/>
</dbReference>
<dbReference type="Proteomes" id="UP000092583">
    <property type="component" value="Unassembled WGS sequence"/>
</dbReference>
<evidence type="ECO:0000256" key="5">
    <source>
        <dbReference type="SAM" id="MobiDB-lite"/>
    </source>
</evidence>
<dbReference type="AlphaFoldDB" id="A0A1B9IQW7"/>
<gene>
    <name evidence="7" type="ORF">L486_05269</name>
</gene>
<feature type="domain" description="AAA+ ATPase" evidence="6">
    <location>
        <begin position="18"/>
        <end position="213"/>
    </location>
</feature>
<evidence type="ECO:0000313" key="7">
    <source>
        <dbReference type="EMBL" id="OCF57804.1"/>
    </source>
</evidence>
<dbReference type="OrthoDB" id="3551461at2759"/>
<keyword evidence="2 4" id="KW-0547">Nucleotide-binding</keyword>
<comment type="similarity">
    <text evidence="1">Belongs to the AAA ATPase family. BCS1 subfamily.</text>
</comment>
<evidence type="ECO:0000313" key="8">
    <source>
        <dbReference type="Proteomes" id="UP000092583"/>
    </source>
</evidence>
<feature type="compositionally biased region" description="Basic and acidic residues" evidence="5">
    <location>
        <begin position="128"/>
        <end position="143"/>
    </location>
</feature>
<name>A0A1B9IQW7_9TREE</name>